<dbReference type="InterPro" id="IPR002505">
    <property type="entry name" value="PTA_PTB"/>
</dbReference>
<name>A0A662Z2Z7_9STAP</name>
<organism evidence="5 6">
    <name type="scientific">Aliicoccus persicus</name>
    <dbReference type="NCBI Taxonomy" id="930138"/>
    <lineage>
        <taxon>Bacteria</taxon>
        <taxon>Bacillati</taxon>
        <taxon>Bacillota</taxon>
        <taxon>Bacilli</taxon>
        <taxon>Bacillales</taxon>
        <taxon>Staphylococcaceae</taxon>
        <taxon>Aliicoccus</taxon>
    </lineage>
</organism>
<dbReference type="EMBL" id="FOIT01000001">
    <property type="protein sequence ID" value="SEV84190.1"/>
    <property type="molecule type" value="Genomic_DNA"/>
</dbReference>
<evidence type="ECO:0000256" key="3">
    <source>
        <dbReference type="ARBA" id="ARBA00023315"/>
    </source>
</evidence>
<dbReference type="GO" id="GO:0006085">
    <property type="term" value="P:acetyl-CoA biosynthetic process"/>
    <property type="evidence" value="ECO:0007669"/>
    <property type="project" value="UniProtKB-UniPathway"/>
</dbReference>
<evidence type="ECO:0000259" key="4">
    <source>
        <dbReference type="Pfam" id="PF01515"/>
    </source>
</evidence>
<dbReference type="SUPFAM" id="SSF53659">
    <property type="entry name" value="Isocitrate/Isopropylmalate dehydrogenase-like"/>
    <property type="match status" value="1"/>
</dbReference>
<sequence>MKFNEYISVTSTQMIALSVCKAADMDVLNPLYQLYQESTMTFHLVDDQEKLVHLLESLDASLIQSDRIKIHHAASDVEAAEIAVGLVASNEAHMLMKGMVSTSVILKEVLNKKHNLIEKPVLSHVALFDLPNYDKAVLITDCAMNIAPTVEQKKAIIENAVEVGHKIGMKTPKVALLSAVEKVNPKIQSTVDADELKTHFNNNEDLVIDGPLQYDLAISKSAAEIKGLDSPVAGDADILIAPALDAGNVLYKSLVYSANAKVAAMIVGAKVPIVLTSRADSSEVKYLSIKLAMNNI</sequence>
<gene>
    <name evidence="5" type="ORF">SAMN05192557_0404</name>
</gene>
<evidence type="ECO:0000256" key="2">
    <source>
        <dbReference type="ARBA" id="ARBA00022679"/>
    </source>
</evidence>
<dbReference type="UniPathway" id="UPA00340">
    <property type="reaction ID" value="UER00459"/>
</dbReference>
<evidence type="ECO:0000313" key="5">
    <source>
        <dbReference type="EMBL" id="SEV84190.1"/>
    </source>
</evidence>
<proteinExistence type="inferred from homology"/>
<dbReference type="PIRSF" id="PIRSF000428">
    <property type="entry name" value="P_Ac_trans"/>
    <property type="match status" value="1"/>
</dbReference>
<dbReference type="GO" id="GO:0016746">
    <property type="term" value="F:acyltransferase activity"/>
    <property type="evidence" value="ECO:0007669"/>
    <property type="project" value="UniProtKB-KW"/>
</dbReference>
<reference evidence="5 6" key="1">
    <citation type="submission" date="2016-10" db="EMBL/GenBank/DDBJ databases">
        <authorList>
            <person name="Varghese N."/>
            <person name="Submissions S."/>
        </authorList>
    </citation>
    <scope>NUCLEOTIDE SEQUENCE [LARGE SCALE GENOMIC DNA]</scope>
    <source>
        <strain evidence="5 6">IBRC-M10081</strain>
    </source>
</reference>
<keyword evidence="3" id="KW-0012">Acyltransferase</keyword>
<dbReference type="OrthoDB" id="9774179at2"/>
<keyword evidence="2 5" id="KW-0808">Transferase</keyword>
<dbReference type="InterPro" id="IPR050500">
    <property type="entry name" value="Phos_Acetyltrans/Butyryltrans"/>
</dbReference>
<dbReference type="PANTHER" id="PTHR43356:SF2">
    <property type="entry name" value="PHOSPHATE ACETYLTRANSFERASE"/>
    <property type="match status" value="1"/>
</dbReference>
<dbReference type="Gene3D" id="3.40.718.10">
    <property type="entry name" value="Isopropylmalate Dehydrogenase"/>
    <property type="match status" value="1"/>
</dbReference>
<evidence type="ECO:0000256" key="1">
    <source>
        <dbReference type="ARBA" id="ARBA00005656"/>
    </source>
</evidence>
<accession>A0A662Z2Z7</accession>
<protein>
    <submittedName>
        <fullName evidence="5">Phosphate butyryltransferase</fullName>
    </submittedName>
</protein>
<dbReference type="Proteomes" id="UP000243605">
    <property type="component" value="Unassembled WGS sequence"/>
</dbReference>
<evidence type="ECO:0000313" key="6">
    <source>
        <dbReference type="Proteomes" id="UP000243605"/>
    </source>
</evidence>
<dbReference type="AlphaFoldDB" id="A0A662Z2Z7"/>
<comment type="similarity">
    <text evidence="1">Belongs to the phosphate acetyltransferase and butyryltransferase family.</text>
</comment>
<keyword evidence="6" id="KW-1185">Reference proteome</keyword>
<dbReference type="Pfam" id="PF01515">
    <property type="entry name" value="PTA_PTB"/>
    <property type="match status" value="1"/>
</dbReference>
<dbReference type="PANTHER" id="PTHR43356">
    <property type="entry name" value="PHOSPHATE ACETYLTRANSFERASE"/>
    <property type="match status" value="1"/>
</dbReference>
<dbReference type="RefSeq" id="WP_091473405.1">
    <property type="nucleotide sequence ID" value="NZ_FOIT01000001.1"/>
</dbReference>
<dbReference type="InterPro" id="IPR012147">
    <property type="entry name" value="P_Ac_Bu_trans"/>
</dbReference>
<feature type="domain" description="Phosphate acetyl/butaryl transferase" evidence="4">
    <location>
        <begin position="61"/>
        <end position="286"/>
    </location>
</feature>